<protein>
    <recommendedName>
        <fullName evidence="2">Vps72/YL1 N-terminal domain-containing protein</fullName>
    </recommendedName>
</protein>
<dbReference type="EMBL" id="QKRW01000039">
    <property type="protein sequence ID" value="RAL60545.1"/>
    <property type="molecule type" value="Genomic_DNA"/>
</dbReference>
<gene>
    <name evidence="3" type="ORF">DID88_009741</name>
</gene>
<feature type="domain" description="Vps72/YL1 N-terminal" evidence="2">
    <location>
        <begin position="42"/>
        <end position="71"/>
    </location>
</feature>
<accession>A0A395IJZ7</accession>
<comment type="caution">
    <text evidence="3">The sequence shown here is derived from an EMBL/GenBank/DDBJ whole genome shotgun (WGS) entry which is preliminary data.</text>
</comment>
<evidence type="ECO:0000313" key="4">
    <source>
        <dbReference type="Proteomes" id="UP000249056"/>
    </source>
</evidence>
<dbReference type="AlphaFoldDB" id="A0A395IJZ7"/>
<organism evidence="3 4">
    <name type="scientific">Monilinia fructigena</name>
    <dbReference type="NCBI Taxonomy" id="38457"/>
    <lineage>
        <taxon>Eukaryota</taxon>
        <taxon>Fungi</taxon>
        <taxon>Dikarya</taxon>
        <taxon>Ascomycota</taxon>
        <taxon>Pezizomycotina</taxon>
        <taxon>Leotiomycetes</taxon>
        <taxon>Helotiales</taxon>
        <taxon>Sclerotiniaceae</taxon>
        <taxon>Monilinia</taxon>
    </lineage>
</organism>
<dbReference type="Pfam" id="PF05764">
    <property type="entry name" value="YL1"/>
    <property type="match status" value="1"/>
</dbReference>
<reference evidence="3 4" key="1">
    <citation type="submission" date="2018-06" db="EMBL/GenBank/DDBJ databases">
        <title>Genome Sequence of the Brown Rot Fungal Pathogen Monilinia fructigena.</title>
        <authorList>
            <person name="Landi L."/>
            <person name="De Miccolis Angelini R.M."/>
            <person name="Pollastro S."/>
            <person name="Abate D."/>
            <person name="Faretra F."/>
            <person name="Romanazzi G."/>
        </authorList>
    </citation>
    <scope>NUCLEOTIDE SEQUENCE [LARGE SCALE GENOMIC DNA]</scope>
    <source>
        <strain evidence="3 4">Mfrg269</strain>
    </source>
</reference>
<dbReference type="OrthoDB" id="3942062at2759"/>
<sequence length="72" mass="8193">MTDNIDEDTPMRTEENSSDDDSVSDSEQNGGEDTIEWMVTSRQKRSTAGNRLNALLQQEEPDDELDLLFAER</sequence>
<proteinExistence type="predicted"/>
<keyword evidence="4" id="KW-1185">Reference proteome</keyword>
<dbReference type="Proteomes" id="UP000249056">
    <property type="component" value="Unassembled WGS sequence"/>
</dbReference>
<name>A0A395IJZ7_9HELO</name>
<dbReference type="InterPro" id="IPR046757">
    <property type="entry name" value="YL1_N"/>
</dbReference>
<evidence type="ECO:0000259" key="2">
    <source>
        <dbReference type="Pfam" id="PF05764"/>
    </source>
</evidence>
<feature type="region of interest" description="Disordered" evidence="1">
    <location>
        <begin position="1"/>
        <end position="37"/>
    </location>
</feature>
<evidence type="ECO:0000256" key="1">
    <source>
        <dbReference type="SAM" id="MobiDB-lite"/>
    </source>
</evidence>
<evidence type="ECO:0000313" key="3">
    <source>
        <dbReference type="EMBL" id="RAL60545.1"/>
    </source>
</evidence>